<sequence length="112" mass="12894">MYNIILHINTSAPVVQFWKQVKQAPSQPNFTFTQVSKGNLFKGSISSIHLQNPLLSPIWIPIFANKFISDQAGRRNWRLLLNPIDFRVKVMRKRGFASDPRINVAVFSTNRI</sequence>
<keyword evidence="2" id="KW-1185">Reference proteome</keyword>
<name>A0ACB9C9M4_9ASTR</name>
<gene>
    <name evidence="1" type="ORF">L1987_62090</name>
</gene>
<reference evidence="1 2" key="2">
    <citation type="journal article" date="2022" name="Mol. Ecol. Resour.">
        <title>The genomes of chicory, endive, great burdock and yacon provide insights into Asteraceae paleo-polyploidization history and plant inulin production.</title>
        <authorList>
            <person name="Fan W."/>
            <person name="Wang S."/>
            <person name="Wang H."/>
            <person name="Wang A."/>
            <person name="Jiang F."/>
            <person name="Liu H."/>
            <person name="Zhao H."/>
            <person name="Xu D."/>
            <person name="Zhang Y."/>
        </authorList>
    </citation>
    <scope>NUCLEOTIDE SEQUENCE [LARGE SCALE GENOMIC DNA]</scope>
    <source>
        <strain evidence="2">cv. Yunnan</strain>
        <tissue evidence="1">Leaves</tissue>
    </source>
</reference>
<accession>A0ACB9C9M4</accession>
<proteinExistence type="predicted"/>
<organism evidence="1 2">
    <name type="scientific">Smallanthus sonchifolius</name>
    <dbReference type="NCBI Taxonomy" id="185202"/>
    <lineage>
        <taxon>Eukaryota</taxon>
        <taxon>Viridiplantae</taxon>
        <taxon>Streptophyta</taxon>
        <taxon>Embryophyta</taxon>
        <taxon>Tracheophyta</taxon>
        <taxon>Spermatophyta</taxon>
        <taxon>Magnoliopsida</taxon>
        <taxon>eudicotyledons</taxon>
        <taxon>Gunneridae</taxon>
        <taxon>Pentapetalae</taxon>
        <taxon>asterids</taxon>
        <taxon>campanulids</taxon>
        <taxon>Asterales</taxon>
        <taxon>Asteraceae</taxon>
        <taxon>Asteroideae</taxon>
        <taxon>Heliantheae alliance</taxon>
        <taxon>Millerieae</taxon>
        <taxon>Smallanthus</taxon>
    </lineage>
</organism>
<reference evidence="2" key="1">
    <citation type="journal article" date="2022" name="Mol. Ecol. Resour.">
        <title>The genomes of chicory, endive, great burdock and yacon provide insights into Asteraceae palaeo-polyploidization history and plant inulin production.</title>
        <authorList>
            <person name="Fan W."/>
            <person name="Wang S."/>
            <person name="Wang H."/>
            <person name="Wang A."/>
            <person name="Jiang F."/>
            <person name="Liu H."/>
            <person name="Zhao H."/>
            <person name="Xu D."/>
            <person name="Zhang Y."/>
        </authorList>
    </citation>
    <scope>NUCLEOTIDE SEQUENCE [LARGE SCALE GENOMIC DNA]</scope>
    <source>
        <strain evidence="2">cv. Yunnan</strain>
    </source>
</reference>
<evidence type="ECO:0000313" key="2">
    <source>
        <dbReference type="Proteomes" id="UP001056120"/>
    </source>
</evidence>
<dbReference type="Proteomes" id="UP001056120">
    <property type="component" value="Linkage Group LG21"/>
</dbReference>
<protein>
    <submittedName>
        <fullName evidence="1">Uncharacterized protein</fullName>
    </submittedName>
</protein>
<comment type="caution">
    <text evidence="1">The sequence shown here is derived from an EMBL/GenBank/DDBJ whole genome shotgun (WGS) entry which is preliminary data.</text>
</comment>
<dbReference type="EMBL" id="CM042038">
    <property type="protein sequence ID" value="KAI3730910.1"/>
    <property type="molecule type" value="Genomic_DNA"/>
</dbReference>
<evidence type="ECO:0000313" key="1">
    <source>
        <dbReference type="EMBL" id="KAI3730910.1"/>
    </source>
</evidence>